<dbReference type="SUPFAM" id="SSF57997">
    <property type="entry name" value="Tropomyosin"/>
    <property type="match status" value="1"/>
</dbReference>
<feature type="coiled-coil region" evidence="1">
    <location>
        <begin position="107"/>
        <end position="134"/>
    </location>
</feature>
<evidence type="ECO:0000313" key="2">
    <source>
        <dbReference type="EMBL" id="ELZ52350.1"/>
    </source>
</evidence>
<evidence type="ECO:0000313" key="3">
    <source>
        <dbReference type="Proteomes" id="UP000011526"/>
    </source>
</evidence>
<keyword evidence="3" id="KW-1185">Reference proteome</keyword>
<dbReference type="PATRIC" id="fig|1227467.4.peg.360"/>
<gene>
    <name evidence="2" type="ORF">C465_02031</name>
</gene>
<protein>
    <submittedName>
        <fullName evidence="2">Uncharacterized protein</fullName>
    </submittedName>
</protein>
<dbReference type="AlphaFoldDB" id="M0EX96"/>
<keyword evidence="1" id="KW-0175">Coiled coil</keyword>
<reference evidence="2 3" key="1">
    <citation type="journal article" date="2014" name="PLoS Genet.">
        <title>Phylogenetically driven sequencing of extremely halophilic archaea reveals strategies for static and dynamic osmo-response.</title>
        <authorList>
            <person name="Becker E.A."/>
            <person name="Seitzer P.M."/>
            <person name="Tritt A."/>
            <person name="Larsen D."/>
            <person name="Krusor M."/>
            <person name="Yao A.I."/>
            <person name="Wu D."/>
            <person name="Madern D."/>
            <person name="Eisen J.A."/>
            <person name="Darling A.E."/>
            <person name="Facciotti M.T."/>
        </authorList>
    </citation>
    <scope>NUCLEOTIDE SEQUENCE [LARGE SCALE GENOMIC DNA]</scope>
    <source>
        <strain evidence="2 3">JCM 9100</strain>
    </source>
</reference>
<proteinExistence type="predicted"/>
<evidence type="ECO:0000256" key="1">
    <source>
        <dbReference type="SAM" id="Coils"/>
    </source>
</evidence>
<name>M0EX96_9EURY</name>
<sequence length="250" mass="28608">MAIQTTSLESKLDSLEQKAVEYDTRTNTEEKVAQSEEDLKELNRALHKLKNSLEEFERQAGILTDVFGESLPKGAIARDKVRSLTNTPQEDILDMIDDSNRSLSSHIDDVRTTREKVNNELRLINDRLKEIQRTKLSDASTAESIQKIVGEDPDAMDTISRYRSFLKSILNPNDSVSRLKSRWQGIEKGFENLDTDWEGFRRRHGLREQTIEDLKTLSQEGKVDLDDLSDESVNEMLDVPELRSTIKVSL</sequence>
<feature type="coiled-coil region" evidence="1">
    <location>
        <begin position="5"/>
        <end position="66"/>
    </location>
</feature>
<dbReference type="EMBL" id="AOJM01000023">
    <property type="protein sequence ID" value="ELZ52350.1"/>
    <property type="molecule type" value="Genomic_DNA"/>
</dbReference>
<accession>M0EX96</accession>
<dbReference type="Proteomes" id="UP000011526">
    <property type="component" value="Unassembled WGS sequence"/>
</dbReference>
<comment type="caution">
    <text evidence="2">The sequence shown here is derived from an EMBL/GenBank/DDBJ whole genome shotgun (WGS) entry which is preliminary data.</text>
</comment>
<organism evidence="2 3">
    <name type="scientific">Halorubrum distributum JCM 9100</name>
    <dbReference type="NCBI Taxonomy" id="1227467"/>
    <lineage>
        <taxon>Archaea</taxon>
        <taxon>Methanobacteriati</taxon>
        <taxon>Methanobacteriota</taxon>
        <taxon>Stenosarchaea group</taxon>
        <taxon>Halobacteria</taxon>
        <taxon>Halobacteriales</taxon>
        <taxon>Haloferacaceae</taxon>
        <taxon>Halorubrum</taxon>
        <taxon>Halorubrum distributum group</taxon>
    </lineage>
</organism>
<dbReference type="RefSeq" id="WP_004595541.1">
    <property type="nucleotide sequence ID" value="NZ_AOJM01000023.1"/>
</dbReference>